<proteinExistence type="predicted"/>
<protein>
    <submittedName>
        <fullName evidence="1">Uncharacterized protein</fullName>
    </submittedName>
</protein>
<dbReference type="AlphaFoldDB" id="A0A1T5ECG5"/>
<dbReference type="STRING" id="561365.SAMN05660866_03415"/>
<evidence type="ECO:0000313" key="1">
    <source>
        <dbReference type="EMBL" id="SKB81583.1"/>
    </source>
</evidence>
<keyword evidence="2" id="KW-1185">Reference proteome</keyword>
<dbReference type="EMBL" id="FUYL01000012">
    <property type="protein sequence ID" value="SKB81583.1"/>
    <property type="molecule type" value="Genomic_DNA"/>
</dbReference>
<dbReference type="RefSeq" id="WP_079514075.1">
    <property type="nucleotide sequence ID" value="NZ_FUYL01000012.1"/>
</dbReference>
<gene>
    <name evidence="1" type="ORF">SAMN05660866_03415</name>
</gene>
<accession>A0A1T5ECG5</accession>
<sequence>MKKIDIILIVFIALFWGCGDGVSKHNISDNFENSIQTSEYYDDDITYKIALNKKITVDSLKSLDNIVLELQVFVNNKPVKIDEQNKIEISGCSYLDFPEIIISVVTFKDKLAIGWRIDGLGSVCGNTYSSKTYLVLPQKHSTCFLYSLASKGEPLIEVRSANSIEILSYYQEWGRTGTASSFFVPMKTILKIDSNFSKPVEIEKGDLLIEIEKLDNEICESYLKGSYLGLFTAALNDRNAELLEYAFINFFDENDASWYNSQGIVYTPNEISDLKRVLVNNQKLPDRFKHLLRH</sequence>
<organism evidence="1 2">
    <name type="scientific">Maribacter arcticus</name>
    <dbReference type="NCBI Taxonomy" id="561365"/>
    <lineage>
        <taxon>Bacteria</taxon>
        <taxon>Pseudomonadati</taxon>
        <taxon>Bacteroidota</taxon>
        <taxon>Flavobacteriia</taxon>
        <taxon>Flavobacteriales</taxon>
        <taxon>Flavobacteriaceae</taxon>
        <taxon>Maribacter</taxon>
    </lineage>
</organism>
<name>A0A1T5ECG5_9FLAO</name>
<reference evidence="2" key="1">
    <citation type="submission" date="2017-02" db="EMBL/GenBank/DDBJ databases">
        <authorList>
            <person name="Varghese N."/>
            <person name="Submissions S."/>
        </authorList>
    </citation>
    <scope>NUCLEOTIDE SEQUENCE [LARGE SCALE GENOMIC DNA]</scope>
    <source>
        <strain evidence="2">DSM 23546</strain>
    </source>
</reference>
<evidence type="ECO:0000313" key="2">
    <source>
        <dbReference type="Proteomes" id="UP000190339"/>
    </source>
</evidence>
<dbReference type="Proteomes" id="UP000190339">
    <property type="component" value="Unassembled WGS sequence"/>
</dbReference>